<dbReference type="InterPro" id="IPR036514">
    <property type="entry name" value="SGNH_hydro_sf"/>
</dbReference>
<gene>
    <name evidence="1" type="ORF">N7539_004598</name>
</gene>
<proteinExistence type="predicted"/>
<sequence length="375" mass="41864">MLRLFNRFYTLCALAVCTILYSAWVLTSRTLGNAQPFAGLQFRTAPSFDRRLVVFGDSWSDSKTVDGQGRVWTDWLCEQFSCHQENLAQSAKSSWKGKLTGSVVDNADLEQVARPSATPLPDFKSQVQLWLDAESETLAGLTEDQIRSRQDRTVFAVSFGLWDIWNLLTVDYNVAEGAVQRRVTTLMAQLSRLAETWGSSPESGSGSGAGSGSESNKLKVILTQTVDVTFVPGFVMATGVDYKDAVRILEVWNKKLRQASQTWDRGTIYLFDTNAFVLDRIRDWQLYAAGIEEQNGLGTNRDPGWENVVDPCIESESRIQALLPKGMSPSRRQCTNPEKYLFWDEMHLGPSAHRLMATAIYQGIDGVLLNPADPK</sequence>
<reference evidence="1" key="2">
    <citation type="journal article" date="2023" name="IMA Fungus">
        <title>Comparative genomic study of the Penicillium genus elucidates a diverse pangenome and 15 lateral gene transfer events.</title>
        <authorList>
            <person name="Petersen C."/>
            <person name="Sorensen T."/>
            <person name="Nielsen M.R."/>
            <person name="Sondergaard T.E."/>
            <person name="Sorensen J.L."/>
            <person name="Fitzpatrick D.A."/>
            <person name="Frisvad J.C."/>
            <person name="Nielsen K.L."/>
        </authorList>
    </citation>
    <scope>NUCLEOTIDE SEQUENCE</scope>
    <source>
        <strain evidence="1">IBT 30728</strain>
    </source>
</reference>
<comment type="caution">
    <text evidence="1">The sequence shown here is derived from an EMBL/GenBank/DDBJ whole genome shotgun (WGS) entry which is preliminary data.</text>
</comment>
<dbReference type="EMBL" id="JAPWDQ010000004">
    <property type="protein sequence ID" value="KAJ5489708.1"/>
    <property type="molecule type" value="Genomic_DNA"/>
</dbReference>
<dbReference type="Proteomes" id="UP001148312">
    <property type="component" value="Unassembled WGS sequence"/>
</dbReference>
<dbReference type="Gene3D" id="3.40.50.1110">
    <property type="entry name" value="SGNH hydrolase"/>
    <property type="match status" value="1"/>
</dbReference>
<dbReference type="AlphaFoldDB" id="A0A9W9XES5"/>
<name>A0A9W9XES5_9EURO</name>
<organism evidence="1 2">
    <name type="scientific">Penicillium diatomitis</name>
    <dbReference type="NCBI Taxonomy" id="2819901"/>
    <lineage>
        <taxon>Eukaryota</taxon>
        <taxon>Fungi</taxon>
        <taxon>Dikarya</taxon>
        <taxon>Ascomycota</taxon>
        <taxon>Pezizomycotina</taxon>
        <taxon>Eurotiomycetes</taxon>
        <taxon>Eurotiomycetidae</taxon>
        <taxon>Eurotiales</taxon>
        <taxon>Aspergillaceae</taxon>
        <taxon>Penicillium</taxon>
    </lineage>
</organism>
<evidence type="ECO:0000313" key="2">
    <source>
        <dbReference type="Proteomes" id="UP001148312"/>
    </source>
</evidence>
<evidence type="ECO:0000313" key="1">
    <source>
        <dbReference type="EMBL" id="KAJ5489708.1"/>
    </source>
</evidence>
<keyword evidence="2" id="KW-1185">Reference proteome</keyword>
<dbReference type="GeneID" id="81624449"/>
<dbReference type="SUPFAM" id="SSF52266">
    <property type="entry name" value="SGNH hydrolase"/>
    <property type="match status" value="1"/>
</dbReference>
<accession>A0A9W9XES5</accession>
<reference evidence="1" key="1">
    <citation type="submission" date="2022-12" db="EMBL/GenBank/DDBJ databases">
        <authorList>
            <person name="Petersen C."/>
        </authorList>
    </citation>
    <scope>NUCLEOTIDE SEQUENCE</scope>
    <source>
        <strain evidence="1">IBT 30728</strain>
    </source>
</reference>
<protein>
    <submittedName>
        <fullName evidence="1">Uncharacterized protein</fullName>
    </submittedName>
</protein>
<dbReference type="RefSeq" id="XP_056791741.1">
    <property type="nucleotide sequence ID" value="XM_056934200.1"/>
</dbReference>